<keyword evidence="3" id="KW-1185">Reference proteome</keyword>
<protein>
    <submittedName>
        <fullName evidence="2">Uncharacterized protein</fullName>
    </submittedName>
</protein>
<comment type="caution">
    <text evidence="2">The sequence shown here is derived from an EMBL/GenBank/DDBJ whole genome shotgun (WGS) entry which is preliminary data.</text>
</comment>
<gene>
    <name evidence="2" type="ORF">B0H64DRAFT_244264</name>
</gene>
<sequence>MSRHCGSRLQDSAGRIRTSGTCLELSGGCASLSRVAARLRWRKRRASRMSQPGCVTDLRRDTRDRAFCPGNFGASSFSYNSSYLHSRARPRVSSFVKADQGNSPSMRGNHIFGPCRLRHRRFRRGIRSISLVNPLNIRPSFFTHPHTPRANIRSRISTHARLIPRSSTMDMDGNVAAHPASSPVSPTTRPPPRGQKRREPSDGAGPEGTAQVSPVRPIKKEKKDKKDKEMGKKEKKEQKKKKMLRKQKKREQRIKRQLENERAIARVMVLLHMPESALEAEEEKDESGASDDGWVPVSLFSLHPPFTFRSLLSALSLISHVEPLSFMSLISHLEHFPHSTFYRLARTSSSTSGFIMHFNSQLQH</sequence>
<feature type="region of interest" description="Disordered" evidence="1">
    <location>
        <begin position="169"/>
        <end position="257"/>
    </location>
</feature>
<dbReference type="EMBL" id="JAUEPN010000008">
    <property type="protein sequence ID" value="KAK3292036.1"/>
    <property type="molecule type" value="Genomic_DNA"/>
</dbReference>
<dbReference type="Proteomes" id="UP001278766">
    <property type="component" value="Unassembled WGS sequence"/>
</dbReference>
<dbReference type="AlphaFoldDB" id="A0AAE0LNJ3"/>
<dbReference type="GeneID" id="87836841"/>
<proteinExistence type="predicted"/>
<name>A0AAE0LNJ3_9PEZI</name>
<reference evidence="2" key="1">
    <citation type="journal article" date="2023" name="Mol. Phylogenet. Evol.">
        <title>Genome-scale phylogeny and comparative genomics of the fungal order Sordariales.</title>
        <authorList>
            <person name="Hensen N."/>
            <person name="Bonometti L."/>
            <person name="Westerberg I."/>
            <person name="Brannstrom I.O."/>
            <person name="Guillou S."/>
            <person name="Cros-Aarteil S."/>
            <person name="Calhoun S."/>
            <person name="Haridas S."/>
            <person name="Kuo A."/>
            <person name="Mondo S."/>
            <person name="Pangilinan J."/>
            <person name="Riley R."/>
            <person name="LaButti K."/>
            <person name="Andreopoulos B."/>
            <person name="Lipzen A."/>
            <person name="Chen C."/>
            <person name="Yan M."/>
            <person name="Daum C."/>
            <person name="Ng V."/>
            <person name="Clum A."/>
            <person name="Steindorff A."/>
            <person name="Ohm R.A."/>
            <person name="Martin F."/>
            <person name="Silar P."/>
            <person name="Natvig D.O."/>
            <person name="Lalanne C."/>
            <person name="Gautier V."/>
            <person name="Ament-Velasquez S.L."/>
            <person name="Kruys A."/>
            <person name="Hutchinson M.I."/>
            <person name="Powell A.J."/>
            <person name="Barry K."/>
            <person name="Miller A.N."/>
            <person name="Grigoriev I.V."/>
            <person name="Debuchy R."/>
            <person name="Gladieux P."/>
            <person name="Hiltunen Thoren M."/>
            <person name="Johannesson H."/>
        </authorList>
    </citation>
    <scope>NUCLEOTIDE SEQUENCE</scope>
    <source>
        <strain evidence="2">CBS 168.71</strain>
    </source>
</reference>
<feature type="compositionally biased region" description="Basic residues" evidence="1">
    <location>
        <begin position="238"/>
        <end position="253"/>
    </location>
</feature>
<evidence type="ECO:0000256" key="1">
    <source>
        <dbReference type="SAM" id="MobiDB-lite"/>
    </source>
</evidence>
<accession>A0AAE0LNJ3</accession>
<organism evidence="2 3">
    <name type="scientific">Chaetomium fimeti</name>
    <dbReference type="NCBI Taxonomy" id="1854472"/>
    <lineage>
        <taxon>Eukaryota</taxon>
        <taxon>Fungi</taxon>
        <taxon>Dikarya</taxon>
        <taxon>Ascomycota</taxon>
        <taxon>Pezizomycotina</taxon>
        <taxon>Sordariomycetes</taxon>
        <taxon>Sordariomycetidae</taxon>
        <taxon>Sordariales</taxon>
        <taxon>Chaetomiaceae</taxon>
        <taxon>Chaetomium</taxon>
    </lineage>
</organism>
<reference evidence="2" key="2">
    <citation type="submission" date="2023-06" db="EMBL/GenBank/DDBJ databases">
        <authorList>
            <consortium name="Lawrence Berkeley National Laboratory"/>
            <person name="Haridas S."/>
            <person name="Hensen N."/>
            <person name="Bonometti L."/>
            <person name="Westerberg I."/>
            <person name="Brannstrom I.O."/>
            <person name="Guillou S."/>
            <person name="Cros-Aarteil S."/>
            <person name="Calhoun S."/>
            <person name="Kuo A."/>
            <person name="Mondo S."/>
            <person name="Pangilinan J."/>
            <person name="Riley R."/>
            <person name="Labutti K."/>
            <person name="Andreopoulos B."/>
            <person name="Lipzen A."/>
            <person name="Chen C."/>
            <person name="Yanf M."/>
            <person name="Daum C."/>
            <person name="Ng V."/>
            <person name="Clum A."/>
            <person name="Steindorff A."/>
            <person name="Ohm R."/>
            <person name="Martin F."/>
            <person name="Silar P."/>
            <person name="Natvig D."/>
            <person name="Lalanne C."/>
            <person name="Gautier V."/>
            <person name="Ament-Velasquez S.L."/>
            <person name="Kruys A."/>
            <person name="Hutchinson M.I."/>
            <person name="Powell A.J."/>
            <person name="Barry K."/>
            <person name="Miller A.N."/>
            <person name="Grigoriev I.V."/>
            <person name="Debuchy R."/>
            <person name="Gladieux P."/>
            <person name="Thoren M.H."/>
            <person name="Johannesson H."/>
        </authorList>
    </citation>
    <scope>NUCLEOTIDE SEQUENCE</scope>
    <source>
        <strain evidence="2">CBS 168.71</strain>
    </source>
</reference>
<dbReference type="RefSeq" id="XP_062655550.1">
    <property type="nucleotide sequence ID" value="XM_062799893.1"/>
</dbReference>
<feature type="compositionally biased region" description="Basic and acidic residues" evidence="1">
    <location>
        <begin position="224"/>
        <end position="237"/>
    </location>
</feature>
<evidence type="ECO:0000313" key="2">
    <source>
        <dbReference type="EMBL" id="KAK3292036.1"/>
    </source>
</evidence>
<evidence type="ECO:0000313" key="3">
    <source>
        <dbReference type="Proteomes" id="UP001278766"/>
    </source>
</evidence>